<dbReference type="GO" id="GO:0097367">
    <property type="term" value="F:carbohydrate derivative binding"/>
    <property type="evidence" value="ECO:0007669"/>
    <property type="project" value="InterPro"/>
</dbReference>
<feature type="domain" description="SIS" evidence="1">
    <location>
        <begin position="41"/>
        <end position="205"/>
    </location>
</feature>
<reference evidence="2" key="1">
    <citation type="submission" date="2020-11" db="EMBL/GenBank/DDBJ databases">
        <title>Sequencing the genomes of 1000 actinobacteria strains.</title>
        <authorList>
            <person name="Klenk H.-P."/>
        </authorList>
    </citation>
    <scope>NUCLEOTIDE SEQUENCE</scope>
    <source>
        <strain evidence="2">DSM 43175</strain>
    </source>
</reference>
<dbReference type="SUPFAM" id="SSF53697">
    <property type="entry name" value="SIS domain"/>
    <property type="match status" value="1"/>
</dbReference>
<evidence type="ECO:0000259" key="1">
    <source>
        <dbReference type="PROSITE" id="PS51464"/>
    </source>
</evidence>
<dbReference type="EMBL" id="JADOUA010000001">
    <property type="protein sequence ID" value="MBG6089483.1"/>
    <property type="molecule type" value="Genomic_DNA"/>
</dbReference>
<dbReference type="InterPro" id="IPR001347">
    <property type="entry name" value="SIS_dom"/>
</dbReference>
<dbReference type="Proteomes" id="UP000614047">
    <property type="component" value="Unassembled WGS sequence"/>
</dbReference>
<name>A0A931DMR7_9ACTN</name>
<dbReference type="PROSITE" id="PS51464">
    <property type="entry name" value="SIS"/>
    <property type="match status" value="1"/>
</dbReference>
<dbReference type="GO" id="GO:0016853">
    <property type="term" value="F:isomerase activity"/>
    <property type="evidence" value="ECO:0007669"/>
    <property type="project" value="UniProtKB-KW"/>
</dbReference>
<dbReference type="CDD" id="cd05006">
    <property type="entry name" value="SIS_GmhA"/>
    <property type="match status" value="1"/>
</dbReference>
<dbReference type="InterPro" id="IPR035461">
    <property type="entry name" value="GmhA/DiaA"/>
</dbReference>
<dbReference type="Gene3D" id="3.40.50.10490">
    <property type="entry name" value="Glucose-6-phosphate isomerase like protein, domain 1"/>
    <property type="match status" value="1"/>
</dbReference>
<organism evidence="2 3">
    <name type="scientific">Actinomadura viridis</name>
    <dbReference type="NCBI Taxonomy" id="58110"/>
    <lineage>
        <taxon>Bacteria</taxon>
        <taxon>Bacillati</taxon>
        <taxon>Actinomycetota</taxon>
        <taxon>Actinomycetes</taxon>
        <taxon>Streptosporangiales</taxon>
        <taxon>Thermomonosporaceae</taxon>
        <taxon>Actinomadura</taxon>
    </lineage>
</organism>
<dbReference type="EC" id="5.3.1.28" evidence="2"/>
<evidence type="ECO:0000313" key="3">
    <source>
        <dbReference type="Proteomes" id="UP000614047"/>
    </source>
</evidence>
<comment type="caution">
    <text evidence="2">The sequence shown here is derived from an EMBL/GenBank/DDBJ whole genome shotgun (WGS) entry which is preliminary data.</text>
</comment>
<dbReference type="InterPro" id="IPR050099">
    <property type="entry name" value="SIS_GmhA/DiaA_subfam"/>
</dbReference>
<accession>A0A931DMR7</accession>
<dbReference type="Pfam" id="PF13580">
    <property type="entry name" value="SIS_2"/>
    <property type="match status" value="1"/>
</dbReference>
<dbReference type="AlphaFoldDB" id="A0A931DMR7"/>
<dbReference type="RefSeq" id="WP_197012085.1">
    <property type="nucleotide sequence ID" value="NZ_BAABES010000004.1"/>
</dbReference>
<dbReference type="PANTHER" id="PTHR30390">
    <property type="entry name" value="SEDOHEPTULOSE 7-PHOSPHATE ISOMERASE / DNAA INITIATOR-ASSOCIATING FACTOR FOR REPLICATION INITIATION"/>
    <property type="match status" value="1"/>
</dbReference>
<protein>
    <submittedName>
        <fullName evidence="2">D-sedoheptulose 7-phosphate isomerase</fullName>
        <ecNumber evidence="2">5.3.1.28</ecNumber>
    </submittedName>
</protein>
<dbReference type="InterPro" id="IPR046348">
    <property type="entry name" value="SIS_dom_sf"/>
</dbReference>
<evidence type="ECO:0000313" key="2">
    <source>
        <dbReference type="EMBL" id="MBG6089483.1"/>
    </source>
</evidence>
<keyword evidence="2" id="KW-0413">Isomerase</keyword>
<proteinExistence type="predicted"/>
<sequence>MATAQRPPLVPAVRAAFERRTGPGRALADDAERVARACHAMAARFHQGGKLIVFGNGGAATDAQHIAVEFVHPAIVGKRALPAVSLTNDCAALTGIARAEGFDAVFATQLRPLAAPADIALGLSRDGRCPNVLRGLETARGLGLLTIALVGAGGGDIAGSPAVDHALVARADDPCVVKEVHVTVYHVLWELVHVFIEQPGLLEGKDTR</sequence>
<dbReference type="GO" id="GO:1901135">
    <property type="term" value="P:carbohydrate derivative metabolic process"/>
    <property type="evidence" value="ECO:0007669"/>
    <property type="project" value="InterPro"/>
</dbReference>
<gene>
    <name evidence="2" type="ORF">IW256_003596</name>
</gene>
<keyword evidence="3" id="KW-1185">Reference proteome</keyword>